<keyword evidence="2 4" id="KW-0813">Transport</keyword>
<dbReference type="GO" id="GO:0042301">
    <property type="term" value="F:phosphate ion binding"/>
    <property type="evidence" value="ECO:0007669"/>
    <property type="project" value="InterPro"/>
</dbReference>
<evidence type="ECO:0000256" key="4">
    <source>
        <dbReference type="PIRNR" id="PIRNR002756"/>
    </source>
</evidence>
<gene>
    <name evidence="7" type="ORF">NIES267_67050</name>
</gene>
<dbReference type="Proteomes" id="UP000218418">
    <property type="component" value="Chromosome"/>
</dbReference>
<feature type="chain" id="PRO_5013278104" description="Phosphate-binding protein" evidence="5">
    <location>
        <begin position="28"/>
        <end position="372"/>
    </location>
</feature>
<proteinExistence type="inferred from homology"/>
<reference evidence="7 8" key="1">
    <citation type="submission" date="2017-06" db="EMBL/GenBank/DDBJ databases">
        <title>Genome sequencing of cyanobaciteial culture collection at National Institute for Environmental Studies (NIES).</title>
        <authorList>
            <person name="Hirose Y."/>
            <person name="Shimura Y."/>
            <person name="Fujisawa T."/>
            <person name="Nakamura Y."/>
            <person name="Kawachi M."/>
        </authorList>
    </citation>
    <scope>NUCLEOTIDE SEQUENCE [LARGE SCALE GENOMIC DNA]</scope>
    <source>
        <strain evidence="7 8">NIES-267</strain>
    </source>
</reference>
<dbReference type="Gene3D" id="3.40.190.10">
    <property type="entry name" value="Periplasmic binding protein-like II"/>
    <property type="match status" value="2"/>
</dbReference>
<evidence type="ECO:0000313" key="7">
    <source>
        <dbReference type="EMBL" id="BAY87186.1"/>
    </source>
</evidence>
<dbReference type="EMBL" id="AP018227">
    <property type="protein sequence ID" value="BAY87186.1"/>
    <property type="molecule type" value="Genomic_DNA"/>
</dbReference>
<evidence type="ECO:0000259" key="6">
    <source>
        <dbReference type="Pfam" id="PF12849"/>
    </source>
</evidence>
<dbReference type="SUPFAM" id="SSF53850">
    <property type="entry name" value="Periplasmic binding protein-like II"/>
    <property type="match status" value="1"/>
</dbReference>
<accession>A0A1Z4M146</accession>
<keyword evidence="8" id="KW-1185">Reference proteome</keyword>
<dbReference type="PROSITE" id="PS51257">
    <property type="entry name" value="PROKAR_LIPOPROTEIN"/>
    <property type="match status" value="1"/>
</dbReference>
<dbReference type="InterPro" id="IPR024370">
    <property type="entry name" value="PBP_domain"/>
</dbReference>
<dbReference type="GO" id="GO:0035435">
    <property type="term" value="P:phosphate ion transmembrane transport"/>
    <property type="evidence" value="ECO:0007669"/>
    <property type="project" value="InterPro"/>
</dbReference>
<dbReference type="NCBIfam" id="TIGR00975">
    <property type="entry name" value="3a0107s03"/>
    <property type="match status" value="1"/>
</dbReference>
<keyword evidence="3 4" id="KW-0592">Phosphate transport</keyword>
<dbReference type="AlphaFoldDB" id="A0A1Z4M146"/>
<evidence type="ECO:0000256" key="1">
    <source>
        <dbReference type="ARBA" id="ARBA00008725"/>
    </source>
</evidence>
<comment type="similarity">
    <text evidence="1 4">Belongs to the PstS family.</text>
</comment>
<evidence type="ECO:0000256" key="3">
    <source>
        <dbReference type="ARBA" id="ARBA00022592"/>
    </source>
</evidence>
<evidence type="ECO:0000256" key="5">
    <source>
        <dbReference type="SAM" id="SignalP"/>
    </source>
</evidence>
<keyword evidence="5" id="KW-0732">Signal</keyword>
<dbReference type="GO" id="GO:0043190">
    <property type="term" value="C:ATP-binding cassette (ABC) transporter complex"/>
    <property type="evidence" value="ECO:0007669"/>
    <property type="project" value="InterPro"/>
</dbReference>
<evidence type="ECO:0000313" key="8">
    <source>
        <dbReference type="Proteomes" id="UP000218418"/>
    </source>
</evidence>
<dbReference type="InterPro" id="IPR050962">
    <property type="entry name" value="Phosphate-bind_PstS"/>
</dbReference>
<dbReference type="OrthoDB" id="9790048at2"/>
<sequence length="372" mass="39250">MFSFRSVANKSRLASVFSVLALSLALAACGDSQQAGTDGGGSGGATLDLGGDERLDGAGASFPKFIYERWFQDLNQKYPNLRVNYESIGSGAGVKQFTAGTVDFGASDVAMKDEEIAKVERGVLLLPMTGGSVVLAYNLPDVKDLKLPREVYTNIFLGKISNWNDPAIAAANPGVSLPDQKITVVTRSDGSGTTAVFTQHLSAISDEWKNGPGDGKKVSFPTGIGAPKNDGVTARINQTPGAIGYVEYGFAKKGGLSTAALENKAGKFIAPSDEAASQALGAIDLPENLRAFLPDPEGDESYPIVTYTWILAYKQYEDPNKAKAMEAMIEYGLTEGQKVSAELGYVPLPANVVEKVAAAADTLSPDYTINVK</sequence>
<dbReference type="Pfam" id="PF12849">
    <property type="entry name" value="PBP_like_2"/>
    <property type="match status" value="1"/>
</dbReference>
<dbReference type="PANTHER" id="PTHR42996">
    <property type="entry name" value="PHOSPHATE-BINDING PROTEIN PSTS"/>
    <property type="match status" value="1"/>
</dbReference>
<feature type="domain" description="PBP" evidence="6">
    <location>
        <begin position="54"/>
        <end position="331"/>
    </location>
</feature>
<organism evidence="7 8">
    <name type="scientific">Calothrix parasitica NIES-267</name>
    <dbReference type="NCBI Taxonomy" id="1973488"/>
    <lineage>
        <taxon>Bacteria</taxon>
        <taxon>Bacillati</taxon>
        <taxon>Cyanobacteriota</taxon>
        <taxon>Cyanophyceae</taxon>
        <taxon>Nostocales</taxon>
        <taxon>Calotrichaceae</taxon>
        <taxon>Calothrix</taxon>
    </lineage>
</organism>
<evidence type="ECO:0000256" key="2">
    <source>
        <dbReference type="ARBA" id="ARBA00022448"/>
    </source>
</evidence>
<dbReference type="InterPro" id="IPR005673">
    <property type="entry name" value="ABC_phos-bd_PstS"/>
</dbReference>
<feature type="signal peptide" evidence="5">
    <location>
        <begin position="1"/>
        <end position="27"/>
    </location>
</feature>
<name>A0A1Z4M146_9CYAN</name>
<protein>
    <recommendedName>
        <fullName evidence="4">Phosphate-binding protein</fullName>
    </recommendedName>
</protein>
<dbReference type="PANTHER" id="PTHR42996:SF1">
    <property type="entry name" value="PHOSPHATE-BINDING PROTEIN PSTS"/>
    <property type="match status" value="1"/>
</dbReference>
<dbReference type="PIRSF" id="PIRSF002756">
    <property type="entry name" value="PstS"/>
    <property type="match status" value="1"/>
</dbReference>
<dbReference type="CDD" id="cd13565">
    <property type="entry name" value="PBP2_PstS"/>
    <property type="match status" value="1"/>
</dbReference>